<dbReference type="PANTHER" id="PTHR23526">
    <property type="entry name" value="INTEGRAL MEMBRANE TRANSPORT PROTEIN-RELATED"/>
    <property type="match status" value="1"/>
</dbReference>
<comment type="subcellular location">
    <subcellularLocation>
        <location evidence="1">Cell membrane</location>
        <topology evidence="1">Multi-pass membrane protein</topology>
    </subcellularLocation>
</comment>
<keyword evidence="2" id="KW-0472">Membrane</keyword>
<dbReference type="InterPro" id="IPR011701">
    <property type="entry name" value="MFS"/>
</dbReference>
<keyword evidence="2" id="KW-0812">Transmembrane</keyword>
<feature type="transmembrane region" description="Helical" evidence="2">
    <location>
        <begin position="84"/>
        <end position="101"/>
    </location>
</feature>
<feature type="transmembrane region" description="Helical" evidence="2">
    <location>
        <begin position="173"/>
        <end position="192"/>
    </location>
</feature>
<feature type="transmembrane region" description="Helical" evidence="2">
    <location>
        <begin position="282"/>
        <end position="302"/>
    </location>
</feature>
<dbReference type="AlphaFoldDB" id="A0A2T2WWB1"/>
<proteinExistence type="predicted"/>
<feature type="transmembrane region" description="Helical" evidence="2">
    <location>
        <begin position="308"/>
        <end position="325"/>
    </location>
</feature>
<organism evidence="3 4">
    <name type="scientific">Sulfobacillus benefaciens</name>
    <dbReference type="NCBI Taxonomy" id="453960"/>
    <lineage>
        <taxon>Bacteria</taxon>
        <taxon>Bacillati</taxon>
        <taxon>Bacillota</taxon>
        <taxon>Clostridia</taxon>
        <taxon>Eubacteriales</taxon>
        <taxon>Clostridiales Family XVII. Incertae Sedis</taxon>
        <taxon>Sulfobacillus</taxon>
    </lineage>
</organism>
<evidence type="ECO:0000256" key="1">
    <source>
        <dbReference type="ARBA" id="ARBA00004651"/>
    </source>
</evidence>
<evidence type="ECO:0000313" key="4">
    <source>
        <dbReference type="Proteomes" id="UP000242699"/>
    </source>
</evidence>
<gene>
    <name evidence="3" type="ORF">C7B43_13760</name>
</gene>
<reference evidence="3 4" key="1">
    <citation type="journal article" date="2014" name="BMC Genomics">
        <title>Comparison of environmental and isolate Sulfobacillus genomes reveals diverse carbon, sulfur, nitrogen, and hydrogen metabolisms.</title>
        <authorList>
            <person name="Justice N.B."/>
            <person name="Norman A."/>
            <person name="Brown C.T."/>
            <person name="Singh A."/>
            <person name="Thomas B.C."/>
            <person name="Banfield J.F."/>
        </authorList>
    </citation>
    <scope>NUCLEOTIDE SEQUENCE [LARGE SCALE GENOMIC DNA]</scope>
    <source>
        <strain evidence="3">AMDSBA1</strain>
    </source>
</reference>
<evidence type="ECO:0000313" key="3">
    <source>
        <dbReference type="EMBL" id="PSR26537.1"/>
    </source>
</evidence>
<sequence>MAMGGMQVDSPFRLSRGALWLLFTFSGAQTANAIAAVFVNLFMLVLAHNLSGLVLFNIGYFVPLTVTFYVAAKIFHDKPPLLPYRIGLLLTMIFYATLLILSHHANQLIFFLGFFYGVAQGFYWFGFNLMTFDTIDPALRMRFFGMSQALNSITGILAPLFAGFIISTIPGLGGYLIVFAAALTLYSVAFFLSQGVPKGPPMHLQPVIDSWRIITEYRNWAAIIKTIAVRGTREGIANLAGLFLIFMATHNAAYVGIYTALNALARMASSLLITRHVRYGRQIAFMTLGVAGISGAGILLVVGQSWPWVLAYGVLFGLSLPFYMIPSENIPLSVMDQDPQITVRRVSYTLSREVALNTGRLLTLAVLALGTLWLPQETMIIGLIILTSISQFWNISIMAGMVPKSRDAIAASKK</sequence>
<feature type="transmembrane region" description="Helical" evidence="2">
    <location>
        <begin position="354"/>
        <end position="374"/>
    </location>
</feature>
<dbReference type="Proteomes" id="UP000242699">
    <property type="component" value="Unassembled WGS sequence"/>
</dbReference>
<feature type="transmembrane region" description="Helical" evidence="2">
    <location>
        <begin position="380"/>
        <end position="402"/>
    </location>
</feature>
<comment type="caution">
    <text evidence="3">The sequence shown here is derived from an EMBL/GenBank/DDBJ whole genome shotgun (WGS) entry which is preliminary data.</text>
</comment>
<dbReference type="InterPro" id="IPR036259">
    <property type="entry name" value="MFS_trans_sf"/>
</dbReference>
<feature type="transmembrane region" description="Helical" evidence="2">
    <location>
        <begin position="20"/>
        <end position="46"/>
    </location>
</feature>
<dbReference type="GO" id="GO:0005886">
    <property type="term" value="C:plasma membrane"/>
    <property type="evidence" value="ECO:0007669"/>
    <property type="project" value="UniProtKB-SubCell"/>
</dbReference>
<dbReference type="InterPro" id="IPR052528">
    <property type="entry name" value="Sugar_transport-like"/>
</dbReference>
<protein>
    <submittedName>
        <fullName evidence="3">MFS transporter</fullName>
    </submittedName>
</protein>
<feature type="transmembrane region" description="Helical" evidence="2">
    <location>
        <begin position="146"/>
        <end position="166"/>
    </location>
</feature>
<evidence type="ECO:0000256" key="2">
    <source>
        <dbReference type="SAM" id="Phobius"/>
    </source>
</evidence>
<feature type="transmembrane region" description="Helical" evidence="2">
    <location>
        <begin position="108"/>
        <end position="126"/>
    </location>
</feature>
<dbReference type="PANTHER" id="PTHR23526:SF2">
    <property type="entry name" value="MAJOR FACILITATOR SUPERFAMILY (MFS) PROFILE DOMAIN-CONTAINING PROTEIN"/>
    <property type="match status" value="1"/>
</dbReference>
<accession>A0A2T2WWB1</accession>
<keyword evidence="2" id="KW-1133">Transmembrane helix</keyword>
<name>A0A2T2WWB1_9FIRM</name>
<feature type="transmembrane region" description="Helical" evidence="2">
    <location>
        <begin position="239"/>
        <end position="261"/>
    </location>
</feature>
<dbReference type="EMBL" id="PXYT01000035">
    <property type="protein sequence ID" value="PSR26537.1"/>
    <property type="molecule type" value="Genomic_DNA"/>
</dbReference>
<feature type="transmembrane region" description="Helical" evidence="2">
    <location>
        <begin position="53"/>
        <end position="72"/>
    </location>
</feature>
<dbReference type="SUPFAM" id="SSF103473">
    <property type="entry name" value="MFS general substrate transporter"/>
    <property type="match status" value="1"/>
</dbReference>
<dbReference type="GO" id="GO:0022857">
    <property type="term" value="F:transmembrane transporter activity"/>
    <property type="evidence" value="ECO:0007669"/>
    <property type="project" value="InterPro"/>
</dbReference>
<dbReference type="Gene3D" id="1.20.1250.20">
    <property type="entry name" value="MFS general substrate transporter like domains"/>
    <property type="match status" value="1"/>
</dbReference>
<dbReference type="Pfam" id="PF07690">
    <property type="entry name" value="MFS_1"/>
    <property type="match status" value="1"/>
</dbReference>